<feature type="non-terminal residue" evidence="1">
    <location>
        <position position="66"/>
    </location>
</feature>
<protein>
    <submittedName>
        <fullName evidence="1">Uncharacterized protein</fullName>
    </submittedName>
</protein>
<reference evidence="1" key="1">
    <citation type="journal article" date="2015" name="Nature">
        <title>Complex archaea that bridge the gap between prokaryotes and eukaryotes.</title>
        <authorList>
            <person name="Spang A."/>
            <person name="Saw J.H."/>
            <person name="Jorgensen S.L."/>
            <person name="Zaremba-Niedzwiedzka K."/>
            <person name="Martijn J."/>
            <person name="Lind A.E."/>
            <person name="van Eijk R."/>
            <person name="Schleper C."/>
            <person name="Guy L."/>
            <person name="Ettema T.J."/>
        </authorList>
    </citation>
    <scope>NUCLEOTIDE SEQUENCE</scope>
</reference>
<dbReference type="EMBL" id="LAZR01062957">
    <property type="protein sequence ID" value="KKK60466.1"/>
    <property type="molecule type" value="Genomic_DNA"/>
</dbReference>
<sequence length="66" mass="7362">MIKLCVPSRFEPELLDALEPLQQGVGPLLYLINFRGIEPGLPSDPPRLPIRRSNAILQVGNLTNNR</sequence>
<evidence type="ECO:0000313" key="1">
    <source>
        <dbReference type="EMBL" id="KKK60466.1"/>
    </source>
</evidence>
<gene>
    <name evidence="1" type="ORF">LCGC14_3024070</name>
</gene>
<proteinExistence type="predicted"/>
<comment type="caution">
    <text evidence="1">The sequence shown here is derived from an EMBL/GenBank/DDBJ whole genome shotgun (WGS) entry which is preliminary data.</text>
</comment>
<organism evidence="1">
    <name type="scientific">marine sediment metagenome</name>
    <dbReference type="NCBI Taxonomy" id="412755"/>
    <lineage>
        <taxon>unclassified sequences</taxon>
        <taxon>metagenomes</taxon>
        <taxon>ecological metagenomes</taxon>
    </lineage>
</organism>
<accession>A0A0F8ZKJ8</accession>
<dbReference type="AlphaFoldDB" id="A0A0F8ZKJ8"/>
<name>A0A0F8ZKJ8_9ZZZZ</name>